<keyword evidence="2" id="KW-1185">Reference proteome</keyword>
<protein>
    <submittedName>
        <fullName evidence="1">Uncharacterized protein</fullName>
    </submittedName>
</protein>
<evidence type="ECO:0000313" key="1">
    <source>
        <dbReference type="EMBL" id="CAJ2665475.1"/>
    </source>
</evidence>
<sequence>MDRSYCYKDLLPFVILVVNECMTTGVNTLFKAATLQGMSKYVFVTYSYTFATIFFFPVYFFYRRSRVVPQLSFSILFKIAILAVIGYSGQVLGYAGISYSSPTLYSAIANLLPAFTFILAVICRMEKLAIKSRTTQAKIWGSIISISGAFIVTFYKGKSIVFAHNSSSFHLQLSNDILTSVETNWAIGALFLTVSKILFTIWFIVQAEIMKEIQDALTSVFFHNLFASILALGVGLVAETNRSLWKITLDISLISIVCTAIFGKFLGSAIYAWAIHLKGPVYVTLFKPLSIVIAVVMGILFLGDTLHVGSIIGATIISIGFYTVMWGKATEEKEDGFGSKESQPIENVPLLQDYQTVKS</sequence>
<reference evidence="1" key="1">
    <citation type="submission" date="2023-10" db="EMBL/GenBank/DDBJ databases">
        <authorList>
            <person name="Rodriguez Cubillos JULIANA M."/>
            <person name="De Vega J."/>
        </authorList>
    </citation>
    <scope>NUCLEOTIDE SEQUENCE</scope>
</reference>
<gene>
    <name evidence="1" type="ORF">MILVUS5_LOCUS30450</name>
</gene>
<dbReference type="EMBL" id="CASHSV030000513">
    <property type="protein sequence ID" value="CAJ2665475.1"/>
    <property type="molecule type" value="Genomic_DNA"/>
</dbReference>
<dbReference type="Proteomes" id="UP001177021">
    <property type="component" value="Unassembled WGS sequence"/>
</dbReference>
<organism evidence="1 2">
    <name type="scientific">Trifolium pratense</name>
    <name type="common">Red clover</name>
    <dbReference type="NCBI Taxonomy" id="57577"/>
    <lineage>
        <taxon>Eukaryota</taxon>
        <taxon>Viridiplantae</taxon>
        <taxon>Streptophyta</taxon>
        <taxon>Embryophyta</taxon>
        <taxon>Tracheophyta</taxon>
        <taxon>Spermatophyta</taxon>
        <taxon>Magnoliopsida</taxon>
        <taxon>eudicotyledons</taxon>
        <taxon>Gunneridae</taxon>
        <taxon>Pentapetalae</taxon>
        <taxon>rosids</taxon>
        <taxon>fabids</taxon>
        <taxon>Fabales</taxon>
        <taxon>Fabaceae</taxon>
        <taxon>Papilionoideae</taxon>
        <taxon>50 kb inversion clade</taxon>
        <taxon>NPAAA clade</taxon>
        <taxon>Hologalegina</taxon>
        <taxon>IRL clade</taxon>
        <taxon>Trifolieae</taxon>
        <taxon>Trifolium</taxon>
    </lineage>
</organism>
<name>A0ACB0L7W0_TRIPR</name>
<accession>A0ACB0L7W0</accession>
<evidence type="ECO:0000313" key="2">
    <source>
        <dbReference type="Proteomes" id="UP001177021"/>
    </source>
</evidence>
<comment type="caution">
    <text evidence="1">The sequence shown here is derived from an EMBL/GenBank/DDBJ whole genome shotgun (WGS) entry which is preliminary data.</text>
</comment>
<proteinExistence type="predicted"/>